<dbReference type="InterPro" id="IPR012433">
    <property type="entry name" value="Imm11"/>
</dbReference>
<evidence type="ECO:0000259" key="1">
    <source>
        <dbReference type="Pfam" id="PF07791"/>
    </source>
</evidence>
<comment type="caution">
    <text evidence="2">The sequence shown here is derived from an EMBL/GenBank/DDBJ whole genome shotgun (WGS) entry which is preliminary data.</text>
</comment>
<evidence type="ECO:0000313" key="2">
    <source>
        <dbReference type="EMBL" id="KYF90963.1"/>
    </source>
</evidence>
<gene>
    <name evidence="2" type="ORF">BE18_26860</name>
</gene>
<dbReference type="Pfam" id="PF07791">
    <property type="entry name" value="Imm11"/>
    <property type="match status" value="1"/>
</dbReference>
<name>A0A150T2X3_SORCE</name>
<protein>
    <recommendedName>
        <fullName evidence="1">Immunity MXAN-0049 protein domain-containing protein</fullName>
    </recommendedName>
</protein>
<accession>A0A150T2X3</accession>
<organism evidence="2 3">
    <name type="scientific">Sorangium cellulosum</name>
    <name type="common">Polyangium cellulosum</name>
    <dbReference type="NCBI Taxonomy" id="56"/>
    <lineage>
        <taxon>Bacteria</taxon>
        <taxon>Pseudomonadati</taxon>
        <taxon>Myxococcota</taxon>
        <taxon>Polyangia</taxon>
        <taxon>Polyangiales</taxon>
        <taxon>Polyangiaceae</taxon>
        <taxon>Sorangium</taxon>
    </lineage>
</organism>
<dbReference type="AlphaFoldDB" id="A0A150T2X3"/>
<evidence type="ECO:0000313" key="3">
    <source>
        <dbReference type="Proteomes" id="UP000075515"/>
    </source>
</evidence>
<reference evidence="2 3" key="1">
    <citation type="submission" date="2014-02" db="EMBL/GenBank/DDBJ databases">
        <title>The small core and large imbalanced accessory genome model reveals a collaborative survival strategy of Sorangium cellulosum strains in nature.</title>
        <authorList>
            <person name="Han K."/>
            <person name="Peng R."/>
            <person name="Blom J."/>
            <person name="Li Y.-Z."/>
        </authorList>
    </citation>
    <scope>NUCLEOTIDE SEQUENCE [LARGE SCALE GENOMIC DNA]</scope>
    <source>
        <strain evidence="2 3">So0149</strain>
    </source>
</reference>
<dbReference type="EMBL" id="JEMC01002080">
    <property type="protein sequence ID" value="KYF90963.1"/>
    <property type="molecule type" value="Genomic_DNA"/>
</dbReference>
<sequence length="193" mass="22113">MSKEFVVWESESGSKLCVANGLKNVPDQYEIKRGVSRTVGFPEDARFEMDKRFPKQVALPDSLRNLEGMVVVSARLKEFIEARSPRSVEYLPVALINHKNRDCGQQYHIVNPIEIVDCIDQDASKIEFNEIDPTLIAIVKRLVFKQNAIPEDLLLFRPKYLENAVVVRRDLAEAIEGGKFTGVRFTEIDKYRE</sequence>
<dbReference type="Proteomes" id="UP000075515">
    <property type="component" value="Unassembled WGS sequence"/>
</dbReference>
<feature type="domain" description="Immunity MXAN-0049 protein" evidence="1">
    <location>
        <begin position="26"/>
        <end position="189"/>
    </location>
</feature>
<proteinExistence type="predicted"/>